<reference evidence="1" key="1">
    <citation type="submission" date="2021-03" db="EMBL/GenBank/DDBJ databases">
        <title>Draft genome sequence of rust myrtle Austropuccinia psidii MF-1, a brazilian biotype.</title>
        <authorList>
            <person name="Quecine M.C."/>
            <person name="Pachon D.M.R."/>
            <person name="Bonatelli M.L."/>
            <person name="Correr F.H."/>
            <person name="Franceschini L.M."/>
            <person name="Leite T.F."/>
            <person name="Margarido G.R.A."/>
            <person name="Almeida C.A."/>
            <person name="Ferrarezi J.A."/>
            <person name="Labate C.A."/>
        </authorList>
    </citation>
    <scope>NUCLEOTIDE SEQUENCE</scope>
    <source>
        <strain evidence="1">MF-1</strain>
    </source>
</reference>
<comment type="caution">
    <text evidence="1">The sequence shown here is derived from an EMBL/GenBank/DDBJ whole genome shotgun (WGS) entry which is preliminary data.</text>
</comment>
<gene>
    <name evidence="1" type="ORF">O181_019627</name>
</gene>
<protein>
    <submittedName>
        <fullName evidence="1">Uncharacterized protein</fullName>
    </submittedName>
</protein>
<dbReference type="EMBL" id="AVOT02005767">
    <property type="protein sequence ID" value="MBW0479912.1"/>
    <property type="molecule type" value="Genomic_DNA"/>
</dbReference>
<sequence>MFASLERVKTCPEIPIGFRDSAQWLQSLPKHELLPASSRRLSPQVAPIVNSPLTRRGTLCFTLRKLHYVESNQRGFLDLASHCLMHTKMYVTKRKTSQLTPNDVNHYEK</sequence>
<keyword evidence="2" id="KW-1185">Reference proteome</keyword>
<organism evidence="1 2">
    <name type="scientific">Austropuccinia psidii MF-1</name>
    <dbReference type="NCBI Taxonomy" id="1389203"/>
    <lineage>
        <taxon>Eukaryota</taxon>
        <taxon>Fungi</taxon>
        <taxon>Dikarya</taxon>
        <taxon>Basidiomycota</taxon>
        <taxon>Pucciniomycotina</taxon>
        <taxon>Pucciniomycetes</taxon>
        <taxon>Pucciniales</taxon>
        <taxon>Sphaerophragmiaceae</taxon>
        <taxon>Austropuccinia</taxon>
    </lineage>
</organism>
<proteinExistence type="predicted"/>
<evidence type="ECO:0000313" key="1">
    <source>
        <dbReference type="EMBL" id="MBW0479912.1"/>
    </source>
</evidence>
<evidence type="ECO:0000313" key="2">
    <source>
        <dbReference type="Proteomes" id="UP000765509"/>
    </source>
</evidence>
<dbReference type="Proteomes" id="UP000765509">
    <property type="component" value="Unassembled WGS sequence"/>
</dbReference>
<accession>A0A9Q3CBX6</accession>
<dbReference type="AlphaFoldDB" id="A0A9Q3CBX6"/>
<name>A0A9Q3CBX6_9BASI</name>